<name>A0A0G0Z7E1_UNCC2</name>
<comment type="caution">
    <text evidence="1">The sequence shown here is derived from an EMBL/GenBank/DDBJ whole genome shotgun (WGS) entry which is preliminary data.</text>
</comment>
<dbReference type="AlphaFoldDB" id="A0A0G0Z7E1"/>
<gene>
    <name evidence="1" type="ORF">UU65_C0003G0013</name>
</gene>
<dbReference type="Proteomes" id="UP000033869">
    <property type="component" value="Unassembled WGS sequence"/>
</dbReference>
<dbReference type="EMBL" id="LCBL01000003">
    <property type="protein sequence ID" value="KKS08958.1"/>
    <property type="molecule type" value="Genomic_DNA"/>
</dbReference>
<accession>A0A0G0Z7E1</accession>
<dbReference type="NCBIfam" id="NF045718">
    <property type="entry name" value="two_CW_domain"/>
    <property type="match status" value="1"/>
</dbReference>
<reference evidence="1 2" key="1">
    <citation type="journal article" date="2015" name="Nature">
        <title>rRNA introns, odd ribosomes, and small enigmatic genomes across a large radiation of phyla.</title>
        <authorList>
            <person name="Brown C.T."/>
            <person name="Hug L.A."/>
            <person name="Thomas B.C."/>
            <person name="Sharon I."/>
            <person name="Castelle C.J."/>
            <person name="Singh A."/>
            <person name="Wilkins M.J."/>
            <person name="Williams K.H."/>
            <person name="Banfield J.F."/>
        </authorList>
    </citation>
    <scope>NUCLEOTIDE SEQUENCE [LARGE SCALE GENOMIC DNA]</scope>
</reference>
<proteinExistence type="predicted"/>
<organism evidence="1 2">
    <name type="scientific">candidate division CPR2 bacterium GW2011_GWC1_41_48</name>
    <dbReference type="NCBI Taxonomy" id="1618344"/>
    <lineage>
        <taxon>Bacteria</taxon>
        <taxon>Bacteria division CPR2</taxon>
    </lineage>
</organism>
<sequence length="113" mass="12252">MIARVQLNCWEEKKCGREPGGNKISEFGVCPASIEKRTNGLNDGKCGGRACWAIVGTMCNGKVQGTYAAKLGNCLNCEHYKKVIVDQGALFVNSQQILACLNNVLIEEDSIKS</sequence>
<dbReference type="InterPro" id="IPR054687">
    <property type="entry name" value="Two-CW_dom"/>
</dbReference>
<evidence type="ECO:0000313" key="2">
    <source>
        <dbReference type="Proteomes" id="UP000033869"/>
    </source>
</evidence>
<evidence type="ECO:0000313" key="1">
    <source>
        <dbReference type="EMBL" id="KKS08958.1"/>
    </source>
</evidence>
<protein>
    <submittedName>
        <fullName evidence="1">Uncharacterized protein</fullName>
    </submittedName>
</protein>